<evidence type="ECO:0000256" key="2">
    <source>
        <dbReference type="ARBA" id="ARBA00006131"/>
    </source>
</evidence>
<evidence type="ECO:0000256" key="3">
    <source>
        <dbReference type="ARBA" id="ARBA00018091"/>
    </source>
</evidence>
<name>A0AAU7SSW7_9VIRU</name>
<evidence type="ECO:0000256" key="7">
    <source>
        <dbReference type="RuleBase" id="RU361230"/>
    </source>
</evidence>
<accession>A0AAU7SSW7</accession>
<proteinExistence type="inferred from homology"/>
<keyword evidence="6 7" id="KW-0946">Virion</keyword>
<sequence length="764" mass="91332">MAWSWWWQRWRRRRWKPRRRRWRRLRWRRPRRAVRRRRRGRRVRRRRWARRRGRRRRYATRRKRRVRGRRFRKKLVLTQWHPSTMRRCLIKGIVPMVICGHTRWSYNYALHSEDYTEEGRYPHGGSLSTTTWSLKVLYDEFLKHHNFWGYPNNQLDLARYKGAKFTFYRHKKTDFIVYFNRKPPFKLNKYSCASYHPGMLMQQKHKILIPSYDTKPKGRPKITIKIKPPTLLEDKWYTQQDLCNVNLLQLVVTAADFQHPFCSPQTNTPTTTFQVLKDIYYDTMSISDPTDSYTSVNDLTKTNSFTGYSQILEDILYTRASYWNSFHATEYVNPNIIYKNGEKLFKNNSQLMTWMTQTNDGFLTKNNTAFGNNSYKPDKQNITNARKIYWEALVGPNDLATNIGQARAQRFEYHLGWYSPIFLSRHRSNMNFARAYQDVTYNPNCDRGVKNRVWVQPLTKPTTEFDEKRCKCIVENLPLWSALYCYQDFVEEELGTSSEILNSCLLVVQCPYTFPPMYDKKLPNKGYVWYDSLFGDGKMSDGRGQVDIFWQQRWYPRLATQIQVMHDITKTGPFSYRDDLVSTQLTAKYTFDFMWGGNMISTQIIKNPCKDSGLEPAYPSRLRRDLQIVDPYSMGPQFSFHNWDYRHGLFGQDAIDRVSKQPKDAAEYPNPYKRPRYFPPTDQAVQGQEEGFNILQTRPSSSEESDQEVLQEAQVLQFQPEQHKQLHLQLAEQQRIGNQLRFLLQQMFKTQANLHLNPYTYTQL</sequence>
<keyword evidence="4 7" id="KW-1140">T=1 icosahedral capsid protein</keyword>
<dbReference type="EMBL" id="PP856795">
    <property type="protein sequence ID" value="XBU06342.1"/>
    <property type="molecule type" value="Genomic_DNA"/>
</dbReference>
<comment type="subcellular location">
    <subcellularLocation>
        <location evidence="1 7">Virion</location>
    </subcellularLocation>
</comment>
<comment type="similarity">
    <text evidence="2 7">Belongs to the anelloviridae capsid protein family.</text>
</comment>
<comment type="function">
    <text evidence="7">Self-assembles to form an icosahedral capsid.</text>
</comment>
<reference evidence="8" key="1">
    <citation type="submission" date="2024-05" db="EMBL/GenBank/DDBJ databases">
        <authorList>
            <person name="Laubscher F."/>
            <person name="Chudzinski V."/>
            <person name="Cordey S."/>
            <person name="Hosszu-Fellous K."/>
            <person name="Kaiser L."/>
        </authorList>
    </citation>
    <scope>NUCLEOTIDE SEQUENCE</scope>
    <source>
        <strain evidence="8">1055D3-2</strain>
    </source>
</reference>
<evidence type="ECO:0000256" key="5">
    <source>
        <dbReference type="ARBA" id="ARBA00022561"/>
    </source>
</evidence>
<dbReference type="GO" id="GO:0039615">
    <property type="term" value="C:T=1 icosahedral viral capsid"/>
    <property type="evidence" value="ECO:0007669"/>
    <property type="project" value="UniProtKB-UniRule"/>
</dbReference>
<protein>
    <recommendedName>
        <fullName evidence="3 7">Capsid protein</fullName>
    </recommendedName>
</protein>
<organism evidence="8">
    <name type="scientific">Alphatorquevirus homin21</name>
    <dbReference type="NCBI Taxonomy" id="3048423"/>
    <lineage>
        <taxon>Viruses</taxon>
        <taxon>Monodnaviria</taxon>
        <taxon>Shotokuvirae</taxon>
        <taxon>Commensaviricota</taxon>
        <taxon>Cardeaviricetes</taxon>
        <taxon>Sanitavirales</taxon>
        <taxon>Anelloviridae</taxon>
        <taxon>Alphatorquevirus</taxon>
    </lineage>
</organism>
<evidence type="ECO:0000256" key="4">
    <source>
        <dbReference type="ARBA" id="ARBA00022431"/>
    </source>
</evidence>
<evidence type="ECO:0000256" key="1">
    <source>
        <dbReference type="ARBA" id="ARBA00004328"/>
    </source>
</evidence>
<dbReference type="Pfam" id="PF02956">
    <property type="entry name" value="TT_ORF1"/>
    <property type="match status" value="1"/>
</dbReference>
<evidence type="ECO:0000313" key="8">
    <source>
        <dbReference type="EMBL" id="XBU06342.1"/>
    </source>
</evidence>
<keyword evidence="5 7" id="KW-0167">Capsid protein</keyword>
<dbReference type="InterPro" id="IPR004219">
    <property type="entry name" value="TTvirus_Unk"/>
</dbReference>
<evidence type="ECO:0000256" key="6">
    <source>
        <dbReference type="ARBA" id="ARBA00022844"/>
    </source>
</evidence>